<keyword evidence="3" id="KW-0285">Flavoprotein</keyword>
<evidence type="ECO:0000256" key="3">
    <source>
        <dbReference type="ARBA" id="ARBA00022630"/>
    </source>
</evidence>
<keyword evidence="8" id="KW-1185">Reference proteome</keyword>
<dbReference type="PANTHER" id="PTHR43872">
    <property type="entry name" value="MONOOXYGENASE, PUTATIVE (AFU_ORTHOLOGUE AFUA_8G02570)-RELATED"/>
    <property type="match status" value="1"/>
</dbReference>
<comment type="cofactor">
    <cofactor evidence="1">
        <name>FAD</name>
        <dbReference type="ChEBI" id="CHEBI:57692"/>
    </cofactor>
</comment>
<dbReference type="Gene3D" id="3.50.50.60">
    <property type="entry name" value="FAD/NAD(P)-binding domain"/>
    <property type="match status" value="3"/>
</dbReference>
<dbReference type="InterPro" id="IPR036188">
    <property type="entry name" value="FAD/NAD-bd_sf"/>
</dbReference>
<comment type="caution">
    <text evidence="7">The sequence shown here is derived from an EMBL/GenBank/DDBJ whole genome shotgun (WGS) entry which is preliminary data.</text>
</comment>
<evidence type="ECO:0000256" key="5">
    <source>
        <dbReference type="ARBA" id="ARBA00023002"/>
    </source>
</evidence>
<dbReference type="EC" id="1.14.13.-" evidence="7"/>
<evidence type="ECO:0000256" key="2">
    <source>
        <dbReference type="ARBA" id="ARBA00010139"/>
    </source>
</evidence>
<keyword evidence="5 7" id="KW-0560">Oxidoreductase</keyword>
<dbReference type="GO" id="GO:0016491">
    <property type="term" value="F:oxidoreductase activity"/>
    <property type="evidence" value="ECO:0007669"/>
    <property type="project" value="UniProtKB-KW"/>
</dbReference>
<dbReference type="Pfam" id="PF13450">
    <property type="entry name" value="NAD_binding_8"/>
    <property type="match status" value="1"/>
</dbReference>
<reference evidence="7 8" key="1">
    <citation type="submission" date="2023-07" db="EMBL/GenBank/DDBJ databases">
        <authorList>
            <person name="Girao M."/>
            <person name="Carvalho M.F."/>
        </authorList>
    </citation>
    <scope>NUCLEOTIDE SEQUENCE [LARGE SCALE GENOMIC DNA]</scope>
    <source>
        <strain evidence="7 8">YIM65754</strain>
    </source>
</reference>
<dbReference type="EMBL" id="JAUTXY010000004">
    <property type="protein sequence ID" value="MEE2057859.1"/>
    <property type="molecule type" value="Genomic_DNA"/>
</dbReference>
<dbReference type="InterPro" id="IPR020946">
    <property type="entry name" value="Flavin_mOase-like"/>
</dbReference>
<evidence type="ECO:0000256" key="6">
    <source>
        <dbReference type="ARBA" id="ARBA00023033"/>
    </source>
</evidence>
<evidence type="ECO:0000256" key="4">
    <source>
        <dbReference type="ARBA" id="ARBA00022827"/>
    </source>
</evidence>
<keyword evidence="4" id="KW-0274">FAD</keyword>
<proteinExistence type="inferred from homology"/>
<evidence type="ECO:0000256" key="1">
    <source>
        <dbReference type="ARBA" id="ARBA00001974"/>
    </source>
</evidence>
<comment type="similarity">
    <text evidence="2">Belongs to the FAD-binding monooxygenase family.</text>
</comment>
<dbReference type="Proteomes" id="UP001336020">
    <property type="component" value="Unassembled WGS sequence"/>
</dbReference>
<protein>
    <submittedName>
        <fullName evidence="7">NAD(P)/FAD-dependent oxidoreductase</fullName>
        <ecNumber evidence="7">1.14.13.-</ecNumber>
    </submittedName>
</protein>
<sequence>MRVEHLDVLVVGAGLSGIGAGCRLQTQCPDRTYAILEARDSIGGTWDLFRYPGIRSDSDMYTLGFPFRPWRGEKSIADGASILQYVRDTAAEYGIDTKIRFGHRVVSAAWSSADARWTVRVDSGGKDSGGKDTGGHYTELSCTFLYLCSGYYSYESGYLPDIPGLDDFAGTVVHPQFWPDDLDYEGRKVVVVGSGATAVTLVPSLAEKAEHVTMLQRSPSYVMSLPSRDPIATRIRKYLPDKVSHRVIRAKNTVTNLGFYQLCQRLPGVAKPVLRRLAQRHLRDESTVDPHFSPSYRPWDQRMCLVPDADLFKALNAGTADIVTDHIDTVTEKGVQLESGDHLDADILVTATGLRLVPAGGVEFTIDGETVDLAEHYTYRGMMLSGVPNLALCLGYTNASWTLRADLASLYVCRLLNHMRAGGYRVARPDSHHDASPQPLLGLTSGYVARSESILPKQGSRSPWLMRQNYLLDLPTMRLGRIDESMEFA</sequence>
<name>A0ABU7L8J1_9NOCA</name>
<dbReference type="PANTHER" id="PTHR43872:SF1">
    <property type="entry name" value="MONOOXYGENASE, PUTATIVE (AFU_ORTHOLOGUE AFUA_8G02570)-RELATED"/>
    <property type="match status" value="1"/>
</dbReference>
<gene>
    <name evidence="7" type="ORF">Q7514_10025</name>
</gene>
<dbReference type="SUPFAM" id="SSF51905">
    <property type="entry name" value="FAD/NAD(P)-binding domain"/>
    <property type="match status" value="1"/>
</dbReference>
<evidence type="ECO:0000313" key="8">
    <source>
        <dbReference type="Proteomes" id="UP001336020"/>
    </source>
</evidence>
<keyword evidence="6" id="KW-0503">Monooxygenase</keyword>
<accession>A0ABU7L8J1</accession>
<dbReference type="RefSeq" id="WP_330133539.1">
    <property type="nucleotide sequence ID" value="NZ_JAUTXY010000004.1"/>
</dbReference>
<organism evidence="7 8">
    <name type="scientific">Rhodococcus artemisiae</name>
    <dbReference type="NCBI Taxonomy" id="714159"/>
    <lineage>
        <taxon>Bacteria</taxon>
        <taxon>Bacillati</taxon>
        <taxon>Actinomycetota</taxon>
        <taxon>Actinomycetes</taxon>
        <taxon>Mycobacteriales</taxon>
        <taxon>Nocardiaceae</taxon>
        <taxon>Rhodococcus</taxon>
    </lineage>
</organism>
<dbReference type="InterPro" id="IPR051820">
    <property type="entry name" value="FAD-binding_MO"/>
</dbReference>
<dbReference type="PROSITE" id="PS51257">
    <property type="entry name" value="PROKAR_LIPOPROTEIN"/>
    <property type="match status" value="1"/>
</dbReference>
<evidence type="ECO:0000313" key="7">
    <source>
        <dbReference type="EMBL" id="MEE2057859.1"/>
    </source>
</evidence>
<dbReference type="Pfam" id="PF00743">
    <property type="entry name" value="FMO-like"/>
    <property type="match status" value="1"/>
</dbReference>